<dbReference type="InterPro" id="IPR011990">
    <property type="entry name" value="TPR-like_helical_dom_sf"/>
</dbReference>
<dbReference type="InterPro" id="IPR053137">
    <property type="entry name" value="NLR-like"/>
</dbReference>
<dbReference type="EMBL" id="JACAZI010000024">
    <property type="protein sequence ID" value="KAF7335480.1"/>
    <property type="molecule type" value="Genomic_DNA"/>
</dbReference>
<dbReference type="SMART" id="SM00028">
    <property type="entry name" value="TPR"/>
    <property type="match status" value="4"/>
</dbReference>
<dbReference type="Pfam" id="PF13424">
    <property type="entry name" value="TPR_12"/>
    <property type="match status" value="3"/>
</dbReference>
<feature type="compositionally biased region" description="Polar residues" evidence="1">
    <location>
        <begin position="403"/>
        <end position="415"/>
    </location>
</feature>
<comment type="caution">
    <text evidence="2">The sequence shown here is derived from an EMBL/GenBank/DDBJ whole genome shotgun (WGS) entry which is preliminary data.</text>
</comment>
<dbReference type="Proteomes" id="UP000620124">
    <property type="component" value="Unassembled WGS sequence"/>
</dbReference>
<dbReference type="Pfam" id="PF13374">
    <property type="entry name" value="TPR_10"/>
    <property type="match status" value="1"/>
</dbReference>
<dbReference type="PRINTS" id="PR00381">
    <property type="entry name" value="KINESINLIGHT"/>
</dbReference>
<evidence type="ECO:0000256" key="1">
    <source>
        <dbReference type="SAM" id="MobiDB-lite"/>
    </source>
</evidence>
<evidence type="ECO:0000313" key="2">
    <source>
        <dbReference type="EMBL" id="KAF7335480.1"/>
    </source>
</evidence>
<feature type="region of interest" description="Disordered" evidence="1">
    <location>
        <begin position="392"/>
        <end position="419"/>
    </location>
</feature>
<sequence>MQTKWALVVNAFLSPSPGRTLDRVYSSLGSALEKQANRAAYTLGLGPHVVAQKIQTYFENREERVRQLELLRTVASPKLEKQCSRLMKYTLPVQCQAFKNVIELTTLFPGFRVLFLRTKHLDNIRSMDAIYALWGRSTESPDEEFTFWQTLAATCLMETTLSAVLEETSVLDLANCQHHGLSVIERLLIERDCSGASKYSNALCIRYLGGILDLPSFWLDMGSIHAHVAKKLCCEMVRVLTDMGVDIPTLGPLDESESAVDYDGVDFLAARILNGFSSWFSKMDQEDWIMQPWYESFTGFVDLLRMPRAAELLPQSSECATRTFKDILPTIHYDTELHVMVDGQNTIPESPDTPHNTQLADLRCKNNSILSINSDTSQQDCRQSIECLDDAQSQHSDRDSEELSAQNVGMPSSTSEDTEYELMNSITSQMDDTVSDCSSDLDFDPGLDTGYGSNAYGNKSVSSLTDESWNLGNAGIHTIAWGRSFPTSAPHPALEAWRKAAGEWKIILLQRERDLGNDHPDTLEAMKILADAHYELGDFSSAGDLEVVLLEKQRILLGENHADTLQAMSNLASTYTHLGQYKKAEDLAAVALGKCRQLLGDNNPNTLWTMGNLAWTLQLQGQLTKAESLQVELLEKATEVLGPDHLDTLRTMGNLASTYNDQGQYKKAVELEAAVLDVRTRILGEDHPDTLRAMGAVAMSYRKQGQYKEAEELQREVLKKRQQILGEDHPVTLRTMSNLALTYLQLGWLGAAEALGAVALEKQRKFLGEDHPDTVYTMGDLALTYLNQGQFECAEELYVTALEKWRRIFGDDHPNVIFAMRHLAFMYRRLGKLQNAEELEALSEQV</sequence>
<dbReference type="PANTHER" id="PTHR46082:SF11">
    <property type="entry name" value="AAA+ ATPASE DOMAIN-CONTAINING PROTEIN-RELATED"/>
    <property type="match status" value="1"/>
</dbReference>
<accession>A0A8H6X7I9</accession>
<evidence type="ECO:0008006" key="4">
    <source>
        <dbReference type="Google" id="ProtNLM"/>
    </source>
</evidence>
<protein>
    <recommendedName>
        <fullName evidence="4">Kinesin light chain</fullName>
    </recommendedName>
</protein>
<name>A0A8H6X7I9_9AGAR</name>
<evidence type="ECO:0000313" key="3">
    <source>
        <dbReference type="Proteomes" id="UP000620124"/>
    </source>
</evidence>
<organism evidence="2 3">
    <name type="scientific">Mycena venus</name>
    <dbReference type="NCBI Taxonomy" id="2733690"/>
    <lineage>
        <taxon>Eukaryota</taxon>
        <taxon>Fungi</taxon>
        <taxon>Dikarya</taxon>
        <taxon>Basidiomycota</taxon>
        <taxon>Agaricomycotina</taxon>
        <taxon>Agaricomycetes</taxon>
        <taxon>Agaricomycetidae</taxon>
        <taxon>Agaricales</taxon>
        <taxon>Marasmiineae</taxon>
        <taxon>Mycenaceae</taxon>
        <taxon>Mycena</taxon>
    </lineage>
</organism>
<keyword evidence="3" id="KW-1185">Reference proteome</keyword>
<dbReference type="InterPro" id="IPR019734">
    <property type="entry name" value="TPR_rpt"/>
</dbReference>
<proteinExistence type="predicted"/>
<gene>
    <name evidence="2" type="ORF">MVEN_02201500</name>
</gene>
<dbReference type="OrthoDB" id="413723at2759"/>
<dbReference type="AlphaFoldDB" id="A0A8H6X7I9"/>
<reference evidence="2" key="1">
    <citation type="submission" date="2020-05" db="EMBL/GenBank/DDBJ databases">
        <title>Mycena genomes resolve the evolution of fungal bioluminescence.</title>
        <authorList>
            <person name="Tsai I.J."/>
        </authorList>
    </citation>
    <scope>NUCLEOTIDE SEQUENCE</scope>
    <source>
        <strain evidence="2">CCC161011</strain>
    </source>
</reference>
<dbReference type="SUPFAM" id="SSF48452">
    <property type="entry name" value="TPR-like"/>
    <property type="match status" value="3"/>
</dbReference>
<dbReference type="Gene3D" id="1.25.40.10">
    <property type="entry name" value="Tetratricopeptide repeat domain"/>
    <property type="match status" value="2"/>
</dbReference>
<dbReference type="PANTHER" id="PTHR46082">
    <property type="entry name" value="ATP/GTP-BINDING PROTEIN-RELATED"/>
    <property type="match status" value="1"/>
</dbReference>